<evidence type="ECO:0000256" key="2">
    <source>
        <dbReference type="ARBA" id="ARBA00004818"/>
    </source>
</evidence>
<dbReference type="EMBL" id="JXRA01000029">
    <property type="protein sequence ID" value="KIO77762.1"/>
    <property type="molecule type" value="Genomic_DNA"/>
</dbReference>
<evidence type="ECO:0000313" key="5">
    <source>
        <dbReference type="EMBL" id="KIO77762.1"/>
    </source>
</evidence>
<evidence type="ECO:0000256" key="4">
    <source>
        <dbReference type="ARBA" id="ARBA00013078"/>
    </source>
</evidence>
<dbReference type="PANTHER" id="PTHR43434">
    <property type="entry name" value="PHOSPHOGLYCOLATE PHOSPHATASE"/>
    <property type="match status" value="1"/>
</dbReference>
<dbReference type="GO" id="GO:0008967">
    <property type="term" value="F:phosphoglycolate phosphatase activity"/>
    <property type="evidence" value="ECO:0007669"/>
    <property type="project" value="UniProtKB-EC"/>
</dbReference>
<dbReference type="SFLD" id="SFLDG01129">
    <property type="entry name" value="C1.5:_HAD__Beta-PGM__Phosphata"/>
    <property type="match status" value="1"/>
</dbReference>
<dbReference type="InterPro" id="IPR036412">
    <property type="entry name" value="HAD-like_sf"/>
</dbReference>
<name>A0A0D0GKM1_9SPHI</name>
<proteinExistence type="inferred from homology"/>
<evidence type="ECO:0000256" key="3">
    <source>
        <dbReference type="ARBA" id="ARBA00006171"/>
    </source>
</evidence>
<keyword evidence="6" id="KW-1185">Reference proteome</keyword>
<comment type="caution">
    <text evidence="5">The sequence shown here is derived from an EMBL/GenBank/DDBJ whole genome shotgun (WGS) entry which is preliminary data.</text>
</comment>
<comment type="catalytic activity">
    <reaction evidence="1">
        <text>2-phosphoglycolate + H2O = glycolate + phosphate</text>
        <dbReference type="Rhea" id="RHEA:14369"/>
        <dbReference type="ChEBI" id="CHEBI:15377"/>
        <dbReference type="ChEBI" id="CHEBI:29805"/>
        <dbReference type="ChEBI" id="CHEBI:43474"/>
        <dbReference type="ChEBI" id="CHEBI:58033"/>
        <dbReference type="EC" id="3.1.3.18"/>
    </reaction>
</comment>
<dbReference type="STRING" id="1503925.TH53_07500"/>
<gene>
    <name evidence="5" type="ORF">TH53_07500</name>
</gene>
<dbReference type="OrthoDB" id="9807630at2"/>
<accession>A0A0D0GKM1</accession>
<dbReference type="EC" id="3.1.3.18" evidence="4"/>
<dbReference type="InterPro" id="IPR050155">
    <property type="entry name" value="HAD-like_hydrolase_sf"/>
</dbReference>
<organism evidence="5 6">
    <name type="scientific">Pedobacter lusitanus</name>
    <dbReference type="NCBI Taxonomy" id="1503925"/>
    <lineage>
        <taxon>Bacteria</taxon>
        <taxon>Pseudomonadati</taxon>
        <taxon>Bacteroidota</taxon>
        <taxon>Sphingobacteriia</taxon>
        <taxon>Sphingobacteriales</taxon>
        <taxon>Sphingobacteriaceae</taxon>
        <taxon>Pedobacter</taxon>
    </lineage>
</organism>
<dbReference type="InterPro" id="IPR023214">
    <property type="entry name" value="HAD_sf"/>
</dbReference>
<comment type="pathway">
    <text evidence="2">Organic acid metabolism; glycolate biosynthesis; glycolate from 2-phosphoglycolate: step 1/1.</text>
</comment>
<dbReference type="Pfam" id="PF13419">
    <property type="entry name" value="HAD_2"/>
    <property type="match status" value="1"/>
</dbReference>
<dbReference type="InterPro" id="IPR041492">
    <property type="entry name" value="HAD_2"/>
</dbReference>
<dbReference type="Gene3D" id="1.10.150.240">
    <property type="entry name" value="Putative phosphatase, domain 2"/>
    <property type="match status" value="1"/>
</dbReference>
<dbReference type="PANTHER" id="PTHR43434:SF1">
    <property type="entry name" value="PHOSPHOGLYCOLATE PHOSPHATASE"/>
    <property type="match status" value="1"/>
</dbReference>
<dbReference type="GO" id="GO:0006281">
    <property type="term" value="P:DNA repair"/>
    <property type="evidence" value="ECO:0007669"/>
    <property type="project" value="TreeGrafter"/>
</dbReference>
<comment type="similarity">
    <text evidence="3">Belongs to the HAD-like hydrolase superfamily. CbbY/CbbZ/Gph/YieH family.</text>
</comment>
<reference evidence="5 6" key="1">
    <citation type="submission" date="2015-01" db="EMBL/GenBank/DDBJ databases">
        <title>Draft genome sequence of Pedobacter sp. NL19 isolated from sludge of an effluent treatment pond in an abandoned uranium mine.</title>
        <authorList>
            <person name="Santos T."/>
            <person name="Caetano T."/>
            <person name="Covas C."/>
            <person name="Cruz A."/>
            <person name="Mendo S."/>
        </authorList>
    </citation>
    <scope>NUCLEOTIDE SEQUENCE [LARGE SCALE GENOMIC DNA]</scope>
    <source>
        <strain evidence="5 6">NL19</strain>
    </source>
</reference>
<evidence type="ECO:0000256" key="1">
    <source>
        <dbReference type="ARBA" id="ARBA00000830"/>
    </source>
</evidence>
<dbReference type="Gene3D" id="3.40.50.1000">
    <property type="entry name" value="HAD superfamily/HAD-like"/>
    <property type="match status" value="1"/>
</dbReference>
<dbReference type="SFLD" id="SFLDS00003">
    <property type="entry name" value="Haloacid_Dehalogenase"/>
    <property type="match status" value="1"/>
</dbReference>
<dbReference type="AlphaFoldDB" id="A0A0D0GKM1"/>
<dbReference type="InterPro" id="IPR023198">
    <property type="entry name" value="PGP-like_dom2"/>
</dbReference>
<evidence type="ECO:0000313" key="6">
    <source>
        <dbReference type="Proteomes" id="UP000032049"/>
    </source>
</evidence>
<dbReference type="RefSeq" id="WP_041880301.1">
    <property type="nucleotide sequence ID" value="NZ_CP157278.1"/>
</dbReference>
<sequence length="221" mass="24820">MRYIIFDIDGTLTDTTAIDDHCFTRALESTFNFSGFETDYGHYENTTDSGIIHQLFMENHHRTYTAEERDRFIYNFCALLKDAYAVNNECMKEIPKAGKILNALCEQDGISVGLATGGWRESALFKLSCAGITTAACAAASFAQDARARRDIITCTITKMNALHGIEMPLSEIIYVGDGKWDYQATQQLGIQFIGIENKKLEHLADIIKISDYDELHLHLA</sequence>
<dbReference type="SUPFAM" id="SSF56784">
    <property type="entry name" value="HAD-like"/>
    <property type="match status" value="1"/>
</dbReference>
<protein>
    <recommendedName>
        <fullName evidence="4">phosphoglycolate phosphatase</fullName>
        <ecNumber evidence="4">3.1.3.18</ecNumber>
    </recommendedName>
</protein>
<dbReference type="Proteomes" id="UP000032049">
    <property type="component" value="Unassembled WGS sequence"/>
</dbReference>